<dbReference type="Pfam" id="PF00528">
    <property type="entry name" value="BPD_transp_1"/>
    <property type="match status" value="1"/>
</dbReference>
<dbReference type="EMBL" id="DXET01000186">
    <property type="protein sequence ID" value="HIX81992.1"/>
    <property type="molecule type" value="Genomic_DNA"/>
</dbReference>
<dbReference type="InterPro" id="IPR005672">
    <property type="entry name" value="Phosphate_PstA"/>
</dbReference>
<dbReference type="CDD" id="cd06261">
    <property type="entry name" value="TM_PBP2"/>
    <property type="match status" value="1"/>
</dbReference>
<evidence type="ECO:0000256" key="3">
    <source>
        <dbReference type="ARBA" id="ARBA00022448"/>
    </source>
</evidence>
<evidence type="ECO:0000259" key="9">
    <source>
        <dbReference type="PROSITE" id="PS50928"/>
    </source>
</evidence>
<keyword evidence="6 8" id="KW-1133">Transmembrane helix</keyword>
<dbReference type="PANTHER" id="PTHR43470">
    <property type="entry name" value="PHOSPHATE TRANSPORT SYSTEM PERMEASE PROTEIN PSTA-RELATED"/>
    <property type="match status" value="1"/>
</dbReference>
<dbReference type="Gene3D" id="1.10.3720.10">
    <property type="entry name" value="MetI-like"/>
    <property type="match status" value="1"/>
</dbReference>
<comment type="caution">
    <text evidence="10">The sequence shown here is derived from an EMBL/GenBank/DDBJ whole genome shotgun (WGS) entry which is preliminary data.</text>
</comment>
<dbReference type="InterPro" id="IPR000515">
    <property type="entry name" value="MetI-like"/>
</dbReference>
<comment type="similarity">
    <text evidence="2 8">Belongs to the binding-protein-dependent transport system permease family. CysTW subfamily.</text>
</comment>
<feature type="domain" description="ABC transmembrane type-1" evidence="9">
    <location>
        <begin position="70"/>
        <end position="275"/>
    </location>
</feature>
<evidence type="ECO:0000256" key="2">
    <source>
        <dbReference type="ARBA" id="ARBA00007069"/>
    </source>
</evidence>
<dbReference type="NCBIfam" id="TIGR00974">
    <property type="entry name" value="3a0107s02c"/>
    <property type="match status" value="1"/>
</dbReference>
<dbReference type="GO" id="GO:0035435">
    <property type="term" value="P:phosphate ion transmembrane transport"/>
    <property type="evidence" value="ECO:0007669"/>
    <property type="project" value="InterPro"/>
</dbReference>
<sequence>MNSVSIFDKKSRVSDKVLYFLIQFASALSVLVLVVCIGYILYRGLPAFDFSYLVNTTSILNDTVGILPNIINTLYIVVVTLLVACPIGIGGAIFLNEYAKNKKFVSVISFTTEVLAGIPSIIYGLFGMLFFGELCRLGFSILSGAFTLAIMILPIITRNTQVALEAVPKSYREAALGIGATKWYMIRTVLLPSAMPGILTGIILGMGRIVAESAALLYTAGSLSILPTNVITHLFSSGATLTIQLYLEMAKGSYEVAFVIALVLIVIVLGLNFLAKWISNKFDVNKVD</sequence>
<dbReference type="PANTHER" id="PTHR43470:SF3">
    <property type="entry name" value="PHOSPHATE TRANSPORT SYSTEM PERMEASE PROTEIN PSTA-RELATED"/>
    <property type="match status" value="1"/>
</dbReference>
<reference evidence="10" key="2">
    <citation type="submission" date="2021-04" db="EMBL/GenBank/DDBJ databases">
        <authorList>
            <person name="Gilroy R."/>
        </authorList>
    </citation>
    <scope>NUCLEOTIDE SEQUENCE</scope>
    <source>
        <strain evidence="10">ChiGjej1B1-14440</strain>
    </source>
</reference>
<evidence type="ECO:0000256" key="5">
    <source>
        <dbReference type="ARBA" id="ARBA00022692"/>
    </source>
</evidence>
<dbReference type="Proteomes" id="UP000886724">
    <property type="component" value="Unassembled WGS sequence"/>
</dbReference>
<feature type="transmembrane region" description="Helical" evidence="8">
    <location>
        <begin position="107"/>
        <end position="131"/>
    </location>
</feature>
<evidence type="ECO:0000256" key="7">
    <source>
        <dbReference type="ARBA" id="ARBA00023136"/>
    </source>
</evidence>
<evidence type="ECO:0000256" key="4">
    <source>
        <dbReference type="ARBA" id="ARBA00022475"/>
    </source>
</evidence>
<feature type="transmembrane region" description="Helical" evidence="8">
    <location>
        <begin position="17"/>
        <end position="42"/>
    </location>
</feature>
<keyword evidence="4 8" id="KW-1003">Cell membrane</keyword>
<dbReference type="GO" id="GO:0005886">
    <property type="term" value="C:plasma membrane"/>
    <property type="evidence" value="ECO:0007669"/>
    <property type="project" value="UniProtKB-SubCell"/>
</dbReference>
<keyword evidence="3" id="KW-0813">Transport</keyword>
<name>A0A9D1XM61_9FIRM</name>
<gene>
    <name evidence="10" type="primary">pstA</name>
    <name evidence="10" type="ORF">H9980_08500</name>
</gene>
<dbReference type="GO" id="GO:0005315">
    <property type="term" value="F:phosphate transmembrane transporter activity"/>
    <property type="evidence" value="ECO:0007669"/>
    <property type="project" value="InterPro"/>
</dbReference>
<protein>
    <recommendedName>
        <fullName evidence="8">Phosphate transport system permease protein PstA</fullName>
    </recommendedName>
</protein>
<reference evidence="10" key="1">
    <citation type="journal article" date="2021" name="PeerJ">
        <title>Extensive microbial diversity within the chicken gut microbiome revealed by metagenomics and culture.</title>
        <authorList>
            <person name="Gilroy R."/>
            <person name="Ravi A."/>
            <person name="Getino M."/>
            <person name="Pursley I."/>
            <person name="Horton D.L."/>
            <person name="Alikhan N.F."/>
            <person name="Baker D."/>
            <person name="Gharbi K."/>
            <person name="Hall N."/>
            <person name="Watson M."/>
            <person name="Adriaenssens E.M."/>
            <person name="Foster-Nyarko E."/>
            <person name="Jarju S."/>
            <person name="Secka A."/>
            <person name="Antonio M."/>
            <person name="Oren A."/>
            <person name="Chaudhuri R.R."/>
            <person name="La Ragione R."/>
            <person name="Hildebrand F."/>
            <person name="Pallen M.J."/>
        </authorList>
    </citation>
    <scope>NUCLEOTIDE SEQUENCE</scope>
    <source>
        <strain evidence="10">ChiGjej1B1-14440</strain>
    </source>
</reference>
<evidence type="ECO:0000313" key="11">
    <source>
        <dbReference type="Proteomes" id="UP000886724"/>
    </source>
</evidence>
<proteinExistence type="inferred from homology"/>
<keyword evidence="5 8" id="KW-0812">Transmembrane</keyword>
<organism evidence="10 11">
    <name type="scientific">Candidatus Erysipelatoclostridium merdavium</name>
    <dbReference type="NCBI Taxonomy" id="2838566"/>
    <lineage>
        <taxon>Bacteria</taxon>
        <taxon>Bacillati</taxon>
        <taxon>Bacillota</taxon>
        <taxon>Erysipelotrichia</taxon>
        <taxon>Erysipelotrichales</taxon>
        <taxon>Erysipelotrichales incertae sedis</taxon>
    </lineage>
</organism>
<accession>A0A9D1XM61</accession>
<dbReference type="AlphaFoldDB" id="A0A9D1XM61"/>
<evidence type="ECO:0000256" key="8">
    <source>
        <dbReference type="RuleBase" id="RU363043"/>
    </source>
</evidence>
<evidence type="ECO:0000256" key="6">
    <source>
        <dbReference type="ARBA" id="ARBA00022989"/>
    </source>
</evidence>
<evidence type="ECO:0000256" key="1">
    <source>
        <dbReference type="ARBA" id="ARBA00004651"/>
    </source>
</evidence>
<feature type="transmembrane region" description="Helical" evidence="8">
    <location>
        <begin position="74"/>
        <end position="95"/>
    </location>
</feature>
<keyword evidence="7 8" id="KW-0472">Membrane</keyword>
<dbReference type="InterPro" id="IPR035906">
    <property type="entry name" value="MetI-like_sf"/>
</dbReference>
<dbReference type="PROSITE" id="PS50928">
    <property type="entry name" value="ABC_TM1"/>
    <property type="match status" value="1"/>
</dbReference>
<comment type="subcellular location">
    <subcellularLocation>
        <location evidence="1 8">Cell membrane</location>
        <topology evidence="1 8">Multi-pass membrane protein</topology>
    </subcellularLocation>
</comment>
<feature type="transmembrane region" description="Helical" evidence="8">
    <location>
        <begin position="215"/>
        <end position="235"/>
    </location>
</feature>
<feature type="transmembrane region" description="Helical" evidence="8">
    <location>
        <begin position="189"/>
        <end position="209"/>
    </location>
</feature>
<feature type="transmembrane region" description="Helical" evidence="8">
    <location>
        <begin position="137"/>
        <end position="156"/>
    </location>
</feature>
<feature type="transmembrane region" description="Helical" evidence="8">
    <location>
        <begin position="256"/>
        <end position="278"/>
    </location>
</feature>
<evidence type="ECO:0000313" key="10">
    <source>
        <dbReference type="EMBL" id="HIX81992.1"/>
    </source>
</evidence>
<dbReference type="SUPFAM" id="SSF161098">
    <property type="entry name" value="MetI-like"/>
    <property type="match status" value="1"/>
</dbReference>